<protein>
    <submittedName>
        <fullName evidence="1">Uncharacterized protein</fullName>
    </submittedName>
</protein>
<comment type="caution">
    <text evidence="1">The sequence shown here is derived from an EMBL/GenBank/DDBJ whole genome shotgun (WGS) entry which is preliminary data.</text>
</comment>
<dbReference type="Proteomes" id="UP000315366">
    <property type="component" value="Unassembled WGS sequence"/>
</dbReference>
<accession>A0ACD3TMJ1</accession>
<proteinExistence type="predicted"/>
<name>A0ACD3TMJ1_9MYCO</name>
<sequence>MSQPPEHPGNPADPQGGNQGAGSYPPPGYGAPPPPPGYGPPPGTYLPPGYNAPPPPPAMAHRRARRLPVTRRICNRRVLAWATRSVGHGIGSRRTP</sequence>
<evidence type="ECO:0000313" key="1">
    <source>
        <dbReference type="EMBL" id="TPD49222.1"/>
    </source>
</evidence>
<dbReference type="EMBL" id="VDER01000052">
    <property type="protein sequence ID" value="TPD49222.1"/>
    <property type="molecule type" value="Genomic_DNA"/>
</dbReference>
<keyword evidence="2" id="KW-1185">Reference proteome</keyword>
<organism evidence="1 2">
    <name type="scientific">Mycobacterium orygis</name>
    <dbReference type="NCBI Taxonomy" id="1305738"/>
    <lineage>
        <taxon>Bacteria</taxon>
        <taxon>Bacillati</taxon>
        <taxon>Actinomycetota</taxon>
        <taxon>Actinomycetes</taxon>
        <taxon>Mycobacteriales</taxon>
        <taxon>Mycobacteriaceae</taxon>
        <taxon>Mycobacterium</taxon>
        <taxon>Mycobacterium tuberculosis complex</taxon>
    </lineage>
</organism>
<reference evidence="1" key="1">
    <citation type="submission" date="2019-05" db="EMBL/GenBank/DDBJ databases">
        <title>Whole genome sequence of Mycobacterium orygis isolated from a cattle in Chennai, India.</title>
        <authorList>
            <person name="Refaya A.K."/>
            <person name="Kumar N."/>
            <person name="Veerasamy M."/>
            <person name="Raj D."/>
            <person name="Balaji S."/>
            <person name="Peacock S.J."/>
            <person name="Palaniyandi K."/>
        </authorList>
    </citation>
    <scope>NUCLEOTIDE SEQUENCE</scope>
    <source>
        <strain evidence="1">NIRTAH144</strain>
    </source>
</reference>
<evidence type="ECO:0000313" key="2">
    <source>
        <dbReference type="Proteomes" id="UP000315366"/>
    </source>
</evidence>
<gene>
    <name evidence="1" type="ORF">FHI80_20260</name>
</gene>